<feature type="transmembrane region" description="Helical" evidence="7">
    <location>
        <begin position="32"/>
        <end position="50"/>
    </location>
</feature>
<evidence type="ECO:0000256" key="3">
    <source>
        <dbReference type="ARBA" id="ARBA00022475"/>
    </source>
</evidence>
<evidence type="ECO:0000256" key="4">
    <source>
        <dbReference type="ARBA" id="ARBA00022692"/>
    </source>
</evidence>
<dbReference type="InterPro" id="IPR021910">
    <property type="entry name" value="NGX6/PGAP6/MYMK"/>
</dbReference>
<evidence type="ECO:0000313" key="10">
    <source>
        <dbReference type="Proteomes" id="UP000429607"/>
    </source>
</evidence>
<comment type="subcellular location">
    <subcellularLocation>
        <location evidence="1">Cell membrane</location>
        <topology evidence="1">Multi-pass membrane protein</topology>
    </subcellularLocation>
</comment>
<keyword evidence="6 7" id="KW-0472">Membrane</keyword>
<dbReference type="PANTHER" id="PTHR36561:SF1">
    <property type="entry name" value="TRANSMEMBRANE PROTEIN 147"/>
    <property type="match status" value="1"/>
</dbReference>
<sequence>MLLAMGRFVFLALTDAAMLPALDVMKRNRRHFELFVGVFHLVIAFCFNATEAFDTQLFLKEDETRTTKSCCPTFEGAALYKANDGWNSTLYEGLLVVCYLLGVAYRSLFTQSSNISPLNKQNATYGIGCLLLPRWWASLPFSSKTTRTTRRWGSPRD</sequence>
<dbReference type="GO" id="GO:0005886">
    <property type="term" value="C:plasma membrane"/>
    <property type="evidence" value="ECO:0007669"/>
    <property type="project" value="UniProtKB-SubCell"/>
</dbReference>
<feature type="chain" id="PRO_5025489541" evidence="8">
    <location>
        <begin position="17"/>
        <end position="157"/>
    </location>
</feature>
<keyword evidence="8" id="KW-0732">Signal</keyword>
<comment type="similarity">
    <text evidence="2">Belongs to the TMEM8 family.</text>
</comment>
<dbReference type="PANTHER" id="PTHR36561">
    <property type="entry name" value="HAEMOLYSIN-III RELATED-RELATED"/>
    <property type="match status" value="1"/>
</dbReference>
<evidence type="ECO:0000256" key="5">
    <source>
        <dbReference type="ARBA" id="ARBA00022989"/>
    </source>
</evidence>
<gene>
    <name evidence="9" type="ORF">PR001_g24479</name>
</gene>
<keyword evidence="4 7" id="KW-0812">Transmembrane</keyword>
<evidence type="ECO:0000256" key="2">
    <source>
        <dbReference type="ARBA" id="ARBA00005542"/>
    </source>
</evidence>
<dbReference type="AlphaFoldDB" id="A0A6A3IBP4"/>
<comment type="caution">
    <text evidence="9">The sequence shown here is derived from an EMBL/GenBank/DDBJ whole genome shotgun (WGS) entry which is preliminary data.</text>
</comment>
<accession>A0A6A3IBP4</accession>
<protein>
    <submittedName>
        <fullName evidence="9">Uncharacterized protein</fullName>
    </submittedName>
</protein>
<evidence type="ECO:0000256" key="7">
    <source>
        <dbReference type="SAM" id="Phobius"/>
    </source>
</evidence>
<feature type="transmembrane region" description="Helical" evidence="7">
    <location>
        <begin position="90"/>
        <end position="109"/>
    </location>
</feature>
<evidence type="ECO:0000256" key="6">
    <source>
        <dbReference type="ARBA" id="ARBA00023136"/>
    </source>
</evidence>
<evidence type="ECO:0000313" key="9">
    <source>
        <dbReference type="EMBL" id="KAE8979690.1"/>
    </source>
</evidence>
<dbReference type="EMBL" id="QXFV01003129">
    <property type="protein sequence ID" value="KAE8979690.1"/>
    <property type="molecule type" value="Genomic_DNA"/>
</dbReference>
<keyword evidence="5 7" id="KW-1133">Transmembrane helix</keyword>
<feature type="signal peptide" evidence="8">
    <location>
        <begin position="1"/>
        <end position="16"/>
    </location>
</feature>
<reference evidence="9 10" key="1">
    <citation type="submission" date="2018-09" db="EMBL/GenBank/DDBJ databases">
        <title>Genomic investigation of the strawberry pathogen Phytophthora fragariae indicates pathogenicity is determined by transcriptional variation in three key races.</title>
        <authorList>
            <person name="Adams T.M."/>
            <person name="Armitage A.D."/>
            <person name="Sobczyk M.K."/>
            <person name="Bates H.J."/>
            <person name="Dunwell J.M."/>
            <person name="Nellist C.F."/>
            <person name="Harrison R.J."/>
        </authorList>
    </citation>
    <scope>NUCLEOTIDE SEQUENCE [LARGE SCALE GENOMIC DNA]</scope>
    <source>
        <strain evidence="9 10">SCRP249</strain>
    </source>
</reference>
<dbReference type="Pfam" id="PF12036">
    <property type="entry name" value="DUF3522"/>
    <property type="match status" value="1"/>
</dbReference>
<organism evidence="9 10">
    <name type="scientific">Phytophthora rubi</name>
    <dbReference type="NCBI Taxonomy" id="129364"/>
    <lineage>
        <taxon>Eukaryota</taxon>
        <taxon>Sar</taxon>
        <taxon>Stramenopiles</taxon>
        <taxon>Oomycota</taxon>
        <taxon>Peronosporomycetes</taxon>
        <taxon>Peronosporales</taxon>
        <taxon>Peronosporaceae</taxon>
        <taxon>Phytophthora</taxon>
    </lineage>
</organism>
<keyword evidence="3" id="KW-1003">Cell membrane</keyword>
<proteinExistence type="inferred from homology"/>
<evidence type="ECO:0000256" key="8">
    <source>
        <dbReference type="SAM" id="SignalP"/>
    </source>
</evidence>
<evidence type="ECO:0000256" key="1">
    <source>
        <dbReference type="ARBA" id="ARBA00004651"/>
    </source>
</evidence>
<name>A0A6A3IBP4_9STRA</name>
<dbReference type="Proteomes" id="UP000429607">
    <property type="component" value="Unassembled WGS sequence"/>
</dbReference>